<dbReference type="PANTHER" id="PTHR20881:SF0">
    <property type="entry name" value="3-METHYL-2-OXOBUTANOATE HYDROXYMETHYLTRANSFERASE"/>
    <property type="match status" value="1"/>
</dbReference>
<dbReference type="AlphaFoldDB" id="A0A2V1P6F7"/>
<comment type="caution">
    <text evidence="6">The sequence shown here is derived from an EMBL/GenBank/DDBJ whole genome shotgun (WGS) entry which is preliminary data.</text>
</comment>
<evidence type="ECO:0000256" key="2">
    <source>
        <dbReference type="ARBA" id="ARBA00011424"/>
    </source>
</evidence>
<keyword evidence="5 6" id="KW-0808">Transferase</keyword>
<dbReference type="EMBL" id="QETF01000008">
    <property type="protein sequence ID" value="PWG16967.1"/>
    <property type="molecule type" value="Genomic_DNA"/>
</dbReference>
<evidence type="ECO:0000313" key="6">
    <source>
        <dbReference type="EMBL" id="PWG16967.1"/>
    </source>
</evidence>
<dbReference type="GO" id="GO:0003864">
    <property type="term" value="F:3-methyl-2-oxobutanoate hydroxymethyltransferase activity"/>
    <property type="evidence" value="ECO:0007669"/>
    <property type="project" value="UniProtKB-EC"/>
</dbReference>
<dbReference type="OrthoDB" id="9781789at2"/>
<evidence type="ECO:0000256" key="1">
    <source>
        <dbReference type="ARBA" id="ARBA00008676"/>
    </source>
</evidence>
<dbReference type="GO" id="GO:0000287">
    <property type="term" value="F:magnesium ion binding"/>
    <property type="evidence" value="ECO:0007669"/>
    <property type="project" value="TreeGrafter"/>
</dbReference>
<keyword evidence="7" id="KW-1185">Reference proteome</keyword>
<dbReference type="InterPro" id="IPR003700">
    <property type="entry name" value="Pantoate_hydroxy_MeTrfase"/>
</dbReference>
<dbReference type="RefSeq" id="WP_109388761.1">
    <property type="nucleotide sequence ID" value="NZ_QETF01000008.1"/>
</dbReference>
<dbReference type="EC" id="2.1.2.11" evidence="3"/>
<name>A0A2V1P6F7_9RHOB</name>
<dbReference type="GO" id="GO:0015940">
    <property type="term" value="P:pantothenate biosynthetic process"/>
    <property type="evidence" value="ECO:0007669"/>
    <property type="project" value="UniProtKB-KW"/>
</dbReference>
<evidence type="ECO:0000256" key="4">
    <source>
        <dbReference type="ARBA" id="ARBA00022655"/>
    </source>
</evidence>
<keyword evidence="4" id="KW-0566">Pantothenate biosynthesis</keyword>
<gene>
    <name evidence="6" type="ORF">DFK10_09370</name>
</gene>
<dbReference type="GO" id="GO:0032259">
    <property type="term" value="P:methylation"/>
    <property type="evidence" value="ECO:0007669"/>
    <property type="project" value="UniProtKB-KW"/>
</dbReference>
<comment type="subunit">
    <text evidence="2">Homodecamer; pentamer of dimers.</text>
</comment>
<dbReference type="Gene3D" id="3.20.20.60">
    <property type="entry name" value="Phosphoenolpyruvate-binding domains"/>
    <property type="match status" value="1"/>
</dbReference>
<proteinExistence type="inferred from homology"/>
<accession>A0A2V1P6F7</accession>
<keyword evidence="6" id="KW-0489">Methyltransferase</keyword>
<sequence length="267" mass="28801">MGMYHARPTVADLRARKTAGDKLTMLFVETEDEARAAAEAGIDMLSVVAPLWTPAMRAAAGDCFVQVGLLYGALCTGEDYLRAAHAAMQTGADCVYCAASLDIQKLLCDNAIPVVAHVGLIPSQCTWTGGFRAVGKTAAGARAVWDHVKRLEEIGCFGAELEVVPDRVARMIAENTPLLLLGMGAGAHADAQYLFAEDVLGHGVNKRPRHARTYRNFAAEFERLQRERVAAFGEFIADVKSGDYPGPEHAVSISDEEFESFLSELGR</sequence>
<organism evidence="6 7">
    <name type="scientific">Salibaculum griseiflavum</name>
    <dbReference type="NCBI Taxonomy" id="1914409"/>
    <lineage>
        <taxon>Bacteria</taxon>
        <taxon>Pseudomonadati</taxon>
        <taxon>Pseudomonadota</taxon>
        <taxon>Alphaproteobacteria</taxon>
        <taxon>Rhodobacterales</taxon>
        <taxon>Roseobacteraceae</taxon>
        <taxon>Salibaculum</taxon>
    </lineage>
</organism>
<dbReference type="PANTHER" id="PTHR20881">
    <property type="entry name" value="3-METHYL-2-OXOBUTANOATE HYDROXYMETHYLTRANSFERASE"/>
    <property type="match status" value="1"/>
</dbReference>
<evidence type="ECO:0000313" key="7">
    <source>
        <dbReference type="Proteomes" id="UP000245293"/>
    </source>
</evidence>
<comment type="similarity">
    <text evidence="1">Belongs to the PanB family.</text>
</comment>
<dbReference type="GO" id="GO:0008168">
    <property type="term" value="F:methyltransferase activity"/>
    <property type="evidence" value="ECO:0007669"/>
    <property type="project" value="UniProtKB-KW"/>
</dbReference>
<dbReference type="InterPro" id="IPR015813">
    <property type="entry name" value="Pyrv/PenolPyrv_kinase-like_dom"/>
</dbReference>
<dbReference type="InterPro" id="IPR040442">
    <property type="entry name" value="Pyrv_kinase-like_dom_sf"/>
</dbReference>
<dbReference type="Pfam" id="PF02548">
    <property type="entry name" value="Pantoate_transf"/>
    <property type="match status" value="1"/>
</dbReference>
<dbReference type="Proteomes" id="UP000245293">
    <property type="component" value="Unassembled WGS sequence"/>
</dbReference>
<evidence type="ECO:0000256" key="3">
    <source>
        <dbReference type="ARBA" id="ARBA00012618"/>
    </source>
</evidence>
<dbReference type="SUPFAM" id="SSF51621">
    <property type="entry name" value="Phosphoenolpyruvate/pyruvate domain"/>
    <property type="match status" value="1"/>
</dbReference>
<evidence type="ECO:0000256" key="5">
    <source>
        <dbReference type="ARBA" id="ARBA00022679"/>
    </source>
</evidence>
<protein>
    <recommendedName>
        <fullName evidence="3">3-methyl-2-oxobutanoate hydroxymethyltransferase</fullName>
        <ecNumber evidence="3">2.1.2.11</ecNumber>
    </recommendedName>
</protein>
<reference evidence="7" key="1">
    <citation type="submission" date="2018-05" db="EMBL/GenBank/DDBJ databases">
        <authorList>
            <person name="Du Z."/>
            <person name="Wang X."/>
        </authorList>
    </citation>
    <scope>NUCLEOTIDE SEQUENCE [LARGE SCALE GENOMIC DNA]</scope>
    <source>
        <strain evidence="7">WDS4C29</strain>
    </source>
</reference>